<organism evidence="1 3">
    <name type="scientific">Vibrio phage Athena</name>
    <dbReference type="NCBI Taxonomy" id="2736262"/>
    <lineage>
        <taxon>Viruses</taxon>
        <taxon>Duplodnaviria</taxon>
        <taxon>Heunggongvirae</taxon>
        <taxon>Uroviricota</taxon>
        <taxon>Caudoviricetes</taxon>
        <taxon>Demerecviridae</taxon>
        <taxon>Ermolyevavirinae</taxon>
        <taxon>Thalassavirus</taxon>
        <taxon>Thalassavirus athena</taxon>
    </lineage>
</organism>
<evidence type="ECO:0000313" key="3">
    <source>
        <dbReference type="Proteomes" id="UP000509170"/>
    </source>
</evidence>
<dbReference type="EMBL" id="MT460517">
    <property type="protein sequence ID" value="QKN85656.1"/>
    <property type="molecule type" value="Genomic_DNA"/>
</dbReference>
<reference evidence="1 3" key="1">
    <citation type="submission" date="2020-05" db="EMBL/GenBank/DDBJ databases">
        <authorList>
            <person name="Chatterjee R."/>
            <person name="Staats A."/>
            <person name="Broussard G.W."/>
        </authorList>
    </citation>
    <scope>NUCLEOTIDE SEQUENCE [LARGE SCALE GENOMIC DNA]</scope>
</reference>
<proteinExistence type="predicted"/>
<evidence type="ECO:0000313" key="1">
    <source>
        <dbReference type="EMBL" id="QKN85656.1"/>
    </source>
</evidence>
<sequence>MAKLSIASILVSGSAKAELQNKVADLIGARFGFRNNDKISCRTL</sequence>
<dbReference type="EMBL" id="MT460517">
    <property type="protein sequence ID" value="QKN85832.1"/>
    <property type="molecule type" value="Genomic_DNA"/>
</dbReference>
<dbReference type="Proteomes" id="UP000509170">
    <property type="component" value="Segment"/>
</dbReference>
<name>A0A6M9Z2G5_9CAUD</name>
<gene>
    <name evidence="1" type="ORF">ATHENA_12</name>
    <name evidence="2" type="ORF">ATHENA_214</name>
</gene>
<keyword evidence="3" id="KW-1185">Reference proteome</keyword>
<evidence type="ECO:0000313" key="2">
    <source>
        <dbReference type="EMBL" id="QKN85832.1"/>
    </source>
</evidence>
<protein>
    <submittedName>
        <fullName evidence="1">Uncharacterized protein</fullName>
    </submittedName>
</protein>
<accession>A0A6M9Z2G5</accession>